<dbReference type="AlphaFoldDB" id="A5DIN3"/>
<dbReference type="VEuPathDB" id="FungiDB:PGUG_03134"/>
<protein>
    <submittedName>
        <fullName evidence="1">Uncharacterized protein</fullName>
    </submittedName>
</protein>
<dbReference type="EMBL" id="CH408157">
    <property type="protein sequence ID" value="EDK39037.2"/>
    <property type="molecule type" value="Genomic_DNA"/>
</dbReference>
<evidence type="ECO:0000313" key="1">
    <source>
        <dbReference type="EMBL" id="EDK39037.2"/>
    </source>
</evidence>
<proteinExistence type="predicted"/>
<dbReference type="RefSeq" id="XP_001485406.2">
    <property type="nucleotide sequence ID" value="XM_001485356.1"/>
</dbReference>
<organism evidence="1 2">
    <name type="scientific">Meyerozyma guilliermondii (strain ATCC 6260 / CBS 566 / DSM 6381 / JCM 1539 / NBRC 10279 / NRRL Y-324)</name>
    <name type="common">Yeast</name>
    <name type="synonym">Candida guilliermondii</name>
    <dbReference type="NCBI Taxonomy" id="294746"/>
    <lineage>
        <taxon>Eukaryota</taxon>
        <taxon>Fungi</taxon>
        <taxon>Dikarya</taxon>
        <taxon>Ascomycota</taxon>
        <taxon>Saccharomycotina</taxon>
        <taxon>Pichiomycetes</taxon>
        <taxon>Debaryomycetaceae</taxon>
        <taxon>Meyerozyma</taxon>
    </lineage>
</organism>
<gene>
    <name evidence="1" type="ORF">PGUG_03134</name>
</gene>
<evidence type="ECO:0000313" key="2">
    <source>
        <dbReference type="Proteomes" id="UP000001997"/>
    </source>
</evidence>
<dbReference type="Proteomes" id="UP000001997">
    <property type="component" value="Unassembled WGS sequence"/>
</dbReference>
<dbReference type="GeneID" id="5126633"/>
<name>A5DIN3_PICGU</name>
<sequence length="248" mass="27460">MIIFTSDFLSGASSEARTLASLPGVQQRTRDLVVFTNLRSTSSLFLLMSFREEPDKSLVARWTSQARSADMESTAMNLRSSWSFCSSDFRLFLDFFEPAGSMFLKRSKMKSPRLFNVRSSVKSEVDSKSVFVKYNSDNSKEDKSGFFCEILELTKSAIISGDTSFDKFFFVCMSVSILIRFFSFKAEDLCFRLLPEEGSSASSLSSADPKGSFISSVLTAVPSSSERLTLYSSPSSKSSPPASVVIVL</sequence>
<keyword evidence="2" id="KW-1185">Reference proteome</keyword>
<reference evidence="1 2" key="1">
    <citation type="journal article" date="2009" name="Nature">
        <title>Evolution of pathogenicity and sexual reproduction in eight Candida genomes.</title>
        <authorList>
            <person name="Butler G."/>
            <person name="Rasmussen M.D."/>
            <person name="Lin M.F."/>
            <person name="Santos M.A."/>
            <person name="Sakthikumar S."/>
            <person name="Munro C.A."/>
            <person name="Rheinbay E."/>
            <person name="Grabherr M."/>
            <person name="Forche A."/>
            <person name="Reedy J.L."/>
            <person name="Agrafioti I."/>
            <person name="Arnaud M.B."/>
            <person name="Bates S."/>
            <person name="Brown A.J."/>
            <person name="Brunke S."/>
            <person name="Costanzo M.C."/>
            <person name="Fitzpatrick D.A."/>
            <person name="de Groot P.W."/>
            <person name="Harris D."/>
            <person name="Hoyer L.L."/>
            <person name="Hube B."/>
            <person name="Klis F.M."/>
            <person name="Kodira C."/>
            <person name="Lennard N."/>
            <person name="Logue M.E."/>
            <person name="Martin R."/>
            <person name="Neiman A.M."/>
            <person name="Nikolaou E."/>
            <person name="Quail M.A."/>
            <person name="Quinn J."/>
            <person name="Santos M.C."/>
            <person name="Schmitzberger F.F."/>
            <person name="Sherlock G."/>
            <person name="Shah P."/>
            <person name="Silverstein K.A."/>
            <person name="Skrzypek M.S."/>
            <person name="Soll D."/>
            <person name="Staggs R."/>
            <person name="Stansfield I."/>
            <person name="Stumpf M.P."/>
            <person name="Sudbery P.E."/>
            <person name="Srikantha T."/>
            <person name="Zeng Q."/>
            <person name="Berman J."/>
            <person name="Berriman M."/>
            <person name="Heitman J."/>
            <person name="Gow N.A."/>
            <person name="Lorenz M.C."/>
            <person name="Birren B.W."/>
            <person name="Kellis M."/>
            <person name="Cuomo C.A."/>
        </authorList>
    </citation>
    <scope>NUCLEOTIDE SEQUENCE [LARGE SCALE GENOMIC DNA]</scope>
    <source>
        <strain evidence="2">ATCC 6260 / CBS 566 / DSM 6381 / JCM 1539 / NBRC 10279 / NRRL Y-324</strain>
    </source>
</reference>
<dbReference type="HOGENOM" id="CLU_1120497_0_0_1"/>
<accession>A5DIN3</accession>
<dbReference type="InParanoid" id="A5DIN3"/>
<dbReference type="KEGG" id="pgu:PGUG_03134"/>